<evidence type="ECO:0000313" key="2">
    <source>
        <dbReference type="WBParaSite" id="L893_g13742.t1"/>
    </source>
</evidence>
<accession>A0A1I7Y8L0</accession>
<organism evidence="1 2">
    <name type="scientific">Steinernema glaseri</name>
    <dbReference type="NCBI Taxonomy" id="37863"/>
    <lineage>
        <taxon>Eukaryota</taxon>
        <taxon>Metazoa</taxon>
        <taxon>Ecdysozoa</taxon>
        <taxon>Nematoda</taxon>
        <taxon>Chromadorea</taxon>
        <taxon>Rhabditida</taxon>
        <taxon>Tylenchina</taxon>
        <taxon>Panagrolaimomorpha</taxon>
        <taxon>Strongyloidoidea</taxon>
        <taxon>Steinernematidae</taxon>
        <taxon>Steinernema</taxon>
    </lineage>
</organism>
<keyword evidence="1" id="KW-1185">Reference proteome</keyword>
<reference evidence="2" key="1">
    <citation type="submission" date="2016-11" db="UniProtKB">
        <authorList>
            <consortium name="WormBaseParasite"/>
        </authorList>
    </citation>
    <scope>IDENTIFICATION</scope>
</reference>
<dbReference type="AlphaFoldDB" id="A0A1I7Y8L0"/>
<protein>
    <submittedName>
        <fullName evidence="2">SAC domain-containing protein</fullName>
    </submittedName>
</protein>
<dbReference type="Proteomes" id="UP000095287">
    <property type="component" value="Unplaced"/>
</dbReference>
<evidence type="ECO:0000313" key="1">
    <source>
        <dbReference type="Proteomes" id="UP000095287"/>
    </source>
</evidence>
<name>A0A1I7Y8L0_9BILA</name>
<dbReference type="WBParaSite" id="L893_g13742.t1">
    <property type="protein sequence ID" value="L893_g13742.t1"/>
    <property type="gene ID" value="L893_g13742"/>
</dbReference>
<proteinExistence type="predicted"/>
<sequence>MRKNISAATIYSTVYKKLIPKELFTRRNIEHRIIVNADYYRELEQACFDKMTSQLDYNNCLTRPNIAYIGLSPSRFGDRFKWFRLTLSKIEVTVDLKLFGDDGKFYHELTGSSVFLSTATPLSTSYGYHLEASKAGEHHAAERDKTVPSVSWA</sequence>